<dbReference type="Proteomes" id="UP001152747">
    <property type="component" value="Unassembled WGS sequence"/>
</dbReference>
<reference evidence="3" key="1">
    <citation type="submission" date="2022-11" db="EMBL/GenBank/DDBJ databases">
        <authorList>
            <person name="Kikuchi T."/>
        </authorList>
    </citation>
    <scope>NUCLEOTIDE SEQUENCE</scope>
    <source>
        <strain evidence="3">PS1010</strain>
    </source>
</reference>
<feature type="region of interest" description="Disordered" evidence="1">
    <location>
        <begin position="138"/>
        <end position="204"/>
    </location>
</feature>
<evidence type="ECO:0008006" key="5">
    <source>
        <dbReference type="Google" id="ProtNLM"/>
    </source>
</evidence>
<feature type="signal peptide" evidence="2">
    <location>
        <begin position="1"/>
        <end position="17"/>
    </location>
</feature>
<evidence type="ECO:0000256" key="2">
    <source>
        <dbReference type="SAM" id="SignalP"/>
    </source>
</evidence>
<feature type="chain" id="PRO_5040244381" description="SXP/RAL-2 family protein Ani s 5-like cation-binding domain-containing protein" evidence="2">
    <location>
        <begin position="18"/>
        <end position="204"/>
    </location>
</feature>
<accession>A0A9P1N284</accession>
<dbReference type="EMBL" id="CANHGI010000004">
    <property type="protein sequence ID" value="CAI5448765.1"/>
    <property type="molecule type" value="Genomic_DNA"/>
</dbReference>
<feature type="compositionally biased region" description="Gly residues" evidence="1">
    <location>
        <begin position="179"/>
        <end position="204"/>
    </location>
</feature>
<keyword evidence="4" id="KW-1185">Reference proteome</keyword>
<evidence type="ECO:0000313" key="3">
    <source>
        <dbReference type="EMBL" id="CAI5448765.1"/>
    </source>
</evidence>
<evidence type="ECO:0000256" key="1">
    <source>
        <dbReference type="SAM" id="MobiDB-lite"/>
    </source>
</evidence>
<protein>
    <recommendedName>
        <fullName evidence="5">SXP/RAL-2 family protein Ani s 5-like cation-binding domain-containing protein</fullName>
    </recommendedName>
</protein>
<proteinExistence type="predicted"/>
<keyword evidence="2" id="KW-0732">Signal</keyword>
<comment type="caution">
    <text evidence="3">The sequence shown here is derived from an EMBL/GenBank/DDBJ whole genome shotgun (WGS) entry which is preliminary data.</text>
</comment>
<gene>
    <name evidence="3" type="ORF">CAMP_LOCUS11402</name>
</gene>
<feature type="compositionally biased region" description="Basic and acidic residues" evidence="1">
    <location>
        <begin position="140"/>
        <end position="161"/>
    </location>
</feature>
<sequence length="204" mass="23360">MKLLIASTCLIFALASASNIDNIIDEDFAEFEKYEAKLKSNEMKSNDEKEFKIERKSMKQLFVDAAKRREKTRERVAELIPKIEEIMADEEMSWEESVMTARDMMWDETWSVYESICAMYPFVADKPIRKINLRGRGRRHIGDGARPKPNHDIGRGAEPHRSYAAYGNANERPRHNQGGHQGGHHQGGNHGGHHQGGYRGPTYM</sequence>
<organism evidence="3 4">
    <name type="scientific">Caenorhabditis angaria</name>
    <dbReference type="NCBI Taxonomy" id="860376"/>
    <lineage>
        <taxon>Eukaryota</taxon>
        <taxon>Metazoa</taxon>
        <taxon>Ecdysozoa</taxon>
        <taxon>Nematoda</taxon>
        <taxon>Chromadorea</taxon>
        <taxon>Rhabditida</taxon>
        <taxon>Rhabditina</taxon>
        <taxon>Rhabditomorpha</taxon>
        <taxon>Rhabditoidea</taxon>
        <taxon>Rhabditidae</taxon>
        <taxon>Peloderinae</taxon>
        <taxon>Caenorhabditis</taxon>
    </lineage>
</organism>
<dbReference type="AlphaFoldDB" id="A0A9P1N284"/>
<name>A0A9P1N284_9PELO</name>
<evidence type="ECO:0000313" key="4">
    <source>
        <dbReference type="Proteomes" id="UP001152747"/>
    </source>
</evidence>